<keyword evidence="6" id="KW-1185">Reference proteome</keyword>
<dbReference type="InterPro" id="IPR023210">
    <property type="entry name" value="NADP_OxRdtase_dom"/>
</dbReference>
<evidence type="ECO:0000313" key="6">
    <source>
        <dbReference type="Proteomes" id="UP001500326"/>
    </source>
</evidence>
<evidence type="ECO:0000313" key="5">
    <source>
        <dbReference type="EMBL" id="GAA1996176.1"/>
    </source>
</evidence>
<gene>
    <name evidence="5" type="ORF">GCM10009777_36060</name>
</gene>
<name>A0ABN2T0T4_9MICO</name>
<keyword evidence="3" id="KW-0560">Oxidoreductase</keyword>
<dbReference type="PRINTS" id="PR00069">
    <property type="entry name" value="ALDKETRDTASE"/>
</dbReference>
<keyword evidence="2" id="KW-0521">NADP</keyword>
<dbReference type="PROSITE" id="PS00798">
    <property type="entry name" value="ALDOKETO_REDUCTASE_1"/>
    <property type="match status" value="1"/>
</dbReference>
<dbReference type="InterPro" id="IPR036812">
    <property type="entry name" value="NAD(P)_OxRdtase_dom_sf"/>
</dbReference>
<proteinExistence type="inferred from homology"/>
<comment type="caution">
    <text evidence="5">The sequence shown here is derived from an EMBL/GenBank/DDBJ whole genome shotgun (WGS) entry which is preliminary data.</text>
</comment>
<protein>
    <submittedName>
        <fullName evidence="5">Aldo/keto reductase</fullName>
    </submittedName>
</protein>
<dbReference type="EMBL" id="BAAAOH010000001">
    <property type="protein sequence ID" value="GAA1996176.1"/>
    <property type="molecule type" value="Genomic_DNA"/>
</dbReference>
<dbReference type="PIRSF" id="PIRSF000097">
    <property type="entry name" value="AKR"/>
    <property type="match status" value="1"/>
</dbReference>
<dbReference type="PANTHER" id="PTHR43827:SF3">
    <property type="entry name" value="NADP-DEPENDENT OXIDOREDUCTASE DOMAIN-CONTAINING PROTEIN"/>
    <property type="match status" value="1"/>
</dbReference>
<sequence length="286" mass="32242">MNMITLNNEAQIPQLGIGVYQVRSADCGPALACAFDVGYRSVDTANAYLNERAVGAAIRDSGLSREDIFVTSKLWPPDFRYDKAVVAIDRTLARLGTGYVDLLLLHQQYGDYRGAWKAMEEAVADGKVRTLGVSNFNQRRFTDLVSGAKILPAVAQVECHPYFQQRELKEFLAPFATVLEAWYPLGHADRGLLAEPLFARLGEKHGKSPVQVILRWHLQSGNIAIPRSTNPEHIRSNFDIFDFALTSEEMASIAELDRNRPFFRMPDWVGRIIFPAARINFDKRQR</sequence>
<dbReference type="Pfam" id="PF00248">
    <property type="entry name" value="Aldo_ket_red"/>
    <property type="match status" value="1"/>
</dbReference>
<feature type="domain" description="NADP-dependent oxidoreductase" evidence="4">
    <location>
        <begin position="28"/>
        <end position="257"/>
    </location>
</feature>
<organism evidence="5 6">
    <name type="scientific">Microbacterium pumilum</name>
    <dbReference type="NCBI Taxonomy" id="344165"/>
    <lineage>
        <taxon>Bacteria</taxon>
        <taxon>Bacillati</taxon>
        <taxon>Actinomycetota</taxon>
        <taxon>Actinomycetes</taxon>
        <taxon>Micrococcales</taxon>
        <taxon>Microbacteriaceae</taxon>
        <taxon>Microbacterium</taxon>
    </lineage>
</organism>
<dbReference type="InterPro" id="IPR020471">
    <property type="entry name" value="AKR"/>
</dbReference>
<dbReference type="CDD" id="cd19133">
    <property type="entry name" value="AKR_AKR5F1"/>
    <property type="match status" value="1"/>
</dbReference>
<reference evidence="5 6" key="1">
    <citation type="journal article" date="2019" name="Int. J. Syst. Evol. Microbiol.">
        <title>The Global Catalogue of Microorganisms (GCM) 10K type strain sequencing project: providing services to taxonomists for standard genome sequencing and annotation.</title>
        <authorList>
            <consortium name="The Broad Institute Genomics Platform"/>
            <consortium name="The Broad Institute Genome Sequencing Center for Infectious Disease"/>
            <person name="Wu L."/>
            <person name="Ma J."/>
        </authorList>
    </citation>
    <scope>NUCLEOTIDE SEQUENCE [LARGE SCALE GENOMIC DNA]</scope>
    <source>
        <strain evidence="5 6">JCM 14902</strain>
    </source>
</reference>
<accession>A0ABN2T0T4</accession>
<evidence type="ECO:0000256" key="2">
    <source>
        <dbReference type="ARBA" id="ARBA00022857"/>
    </source>
</evidence>
<evidence type="ECO:0000256" key="1">
    <source>
        <dbReference type="ARBA" id="ARBA00007905"/>
    </source>
</evidence>
<evidence type="ECO:0000256" key="3">
    <source>
        <dbReference type="ARBA" id="ARBA00023002"/>
    </source>
</evidence>
<evidence type="ECO:0000259" key="4">
    <source>
        <dbReference type="Pfam" id="PF00248"/>
    </source>
</evidence>
<dbReference type="InterPro" id="IPR018170">
    <property type="entry name" value="Aldo/ket_reductase_CS"/>
</dbReference>
<dbReference type="Proteomes" id="UP001500326">
    <property type="component" value="Unassembled WGS sequence"/>
</dbReference>
<dbReference type="PROSITE" id="PS00062">
    <property type="entry name" value="ALDOKETO_REDUCTASE_2"/>
    <property type="match status" value="1"/>
</dbReference>
<dbReference type="PANTHER" id="PTHR43827">
    <property type="entry name" value="2,5-DIKETO-D-GLUCONIC ACID REDUCTASE"/>
    <property type="match status" value="1"/>
</dbReference>
<dbReference type="SUPFAM" id="SSF51430">
    <property type="entry name" value="NAD(P)-linked oxidoreductase"/>
    <property type="match status" value="1"/>
</dbReference>
<dbReference type="Gene3D" id="3.20.20.100">
    <property type="entry name" value="NADP-dependent oxidoreductase domain"/>
    <property type="match status" value="1"/>
</dbReference>
<comment type="similarity">
    <text evidence="1">Belongs to the aldo/keto reductase family.</text>
</comment>